<keyword evidence="5" id="KW-1185">Reference proteome</keyword>
<dbReference type="InterPro" id="IPR036291">
    <property type="entry name" value="NAD(P)-bd_dom_sf"/>
</dbReference>
<keyword evidence="2 4" id="KW-0560">Oxidoreductase</keyword>
<dbReference type="SUPFAM" id="SSF51735">
    <property type="entry name" value="NAD(P)-binding Rossmann-fold domains"/>
    <property type="match status" value="1"/>
</dbReference>
<sequence>MSLTDQRVLLIGAATGIGLSVLQQLLSQGAQVVAADNQLDTLLANSESIPFAANQLVCHSLDLGDHHAVSMQIQHWVEELGQFDHLVCCAGILKPGMLHEMPLEQVKQTYDVNTFGVLAAMQAVALSMKLAAKGNMVIIGSNAANTPRNGIGAYGSSKAALHMLVKCMGMELAPYGIRCNIVSPGSTRTDMQRQLWTEEYGEAQVIAGDASQFRLGIPLNKIAEPSDIAQTVLFLMSEAANHITLHDLRVDGGATLDN</sequence>
<dbReference type="Gene3D" id="3.40.50.720">
    <property type="entry name" value="NAD(P)-binding Rossmann-like Domain"/>
    <property type="match status" value="1"/>
</dbReference>
<dbReference type="Proteomes" id="UP001589645">
    <property type="component" value="Unassembled WGS sequence"/>
</dbReference>
<dbReference type="InterPro" id="IPR002347">
    <property type="entry name" value="SDR_fam"/>
</dbReference>
<dbReference type="NCBIfam" id="NF006074">
    <property type="entry name" value="PRK08220.1"/>
    <property type="match status" value="1"/>
</dbReference>
<dbReference type="PANTHER" id="PTHR24321:SF13">
    <property type="entry name" value="2,3-DIHYDRO-2,3-DIHYDROXYBENZOATE DEHYDROGENASE"/>
    <property type="match status" value="1"/>
</dbReference>
<comment type="caution">
    <text evidence="4">The sequence shown here is derived from an EMBL/GenBank/DDBJ whole genome shotgun (WGS) entry which is preliminary data.</text>
</comment>
<dbReference type="InterPro" id="IPR020904">
    <property type="entry name" value="Sc_DH/Rdtase_CS"/>
</dbReference>
<name>A0ABV5HJ61_9VIBR</name>
<dbReference type="InterPro" id="IPR003560">
    <property type="entry name" value="DHB_DH"/>
</dbReference>
<dbReference type="Pfam" id="PF13561">
    <property type="entry name" value="adh_short_C2"/>
    <property type="match status" value="1"/>
</dbReference>
<comment type="similarity">
    <text evidence="1">Belongs to the short-chain dehydrogenases/reductases (SDR) family.</text>
</comment>
<dbReference type="PANTHER" id="PTHR24321">
    <property type="entry name" value="DEHYDROGENASES, SHORT CHAIN"/>
    <property type="match status" value="1"/>
</dbReference>
<dbReference type="PROSITE" id="PS00061">
    <property type="entry name" value="ADH_SHORT"/>
    <property type="match status" value="1"/>
</dbReference>
<dbReference type="RefSeq" id="WP_390189136.1">
    <property type="nucleotide sequence ID" value="NZ_JBHMEP010000001.1"/>
</dbReference>
<proteinExistence type="inferred from homology"/>
<gene>
    <name evidence="4" type="ORF">ACFFUV_01420</name>
</gene>
<evidence type="ECO:0000313" key="5">
    <source>
        <dbReference type="Proteomes" id="UP001589645"/>
    </source>
</evidence>
<protein>
    <recommendedName>
        <fullName evidence="3">2,3-dihydro-2,3-dihydroxybenzoate dehydrogenase</fullName>
        <ecNumber evidence="3">1.3.1.28</ecNumber>
    </recommendedName>
</protein>
<evidence type="ECO:0000256" key="1">
    <source>
        <dbReference type="ARBA" id="ARBA00006484"/>
    </source>
</evidence>
<reference evidence="4 5" key="1">
    <citation type="submission" date="2024-09" db="EMBL/GenBank/DDBJ databases">
        <authorList>
            <person name="Sun Q."/>
            <person name="Mori K."/>
        </authorList>
    </citation>
    <scope>NUCLEOTIDE SEQUENCE [LARGE SCALE GENOMIC DNA]</scope>
    <source>
        <strain evidence="4 5">CECT 8064</strain>
    </source>
</reference>
<organism evidence="4 5">
    <name type="scientific">Vibrio olivae</name>
    <dbReference type="NCBI Taxonomy" id="1243002"/>
    <lineage>
        <taxon>Bacteria</taxon>
        <taxon>Pseudomonadati</taxon>
        <taxon>Pseudomonadota</taxon>
        <taxon>Gammaproteobacteria</taxon>
        <taxon>Vibrionales</taxon>
        <taxon>Vibrionaceae</taxon>
        <taxon>Vibrio</taxon>
    </lineage>
</organism>
<dbReference type="GO" id="GO:0008667">
    <property type="term" value="F:2,3-dihydro-2,3-dihydroxybenzoate dehydrogenase activity"/>
    <property type="evidence" value="ECO:0007669"/>
    <property type="project" value="UniProtKB-EC"/>
</dbReference>
<accession>A0ABV5HJ61</accession>
<dbReference type="PRINTS" id="PR01397">
    <property type="entry name" value="DHBDHDRGNASE"/>
</dbReference>
<evidence type="ECO:0000256" key="3">
    <source>
        <dbReference type="NCBIfam" id="TIGR04316"/>
    </source>
</evidence>
<dbReference type="EMBL" id="JBHMEP010000001">
    <property type="protein sequence ID" value="MFB9133626.1"/>
    <property type="molecule type" value="Genomic_DNA"/>
</dbReference>
<dbReference type="NCBIfam" id="TIGR04316">
    <property type="entry name" value="dhbA_paeA"/>
    <property type="match status" value="1"/>
</dbReference>
<evidence type="ECO:0000313" key="4">
    <source>
        <dbReference type="EMBL" id="MFB9133626.1"/>
    </source>
</evidence>
<dbReference type="EC" id="1.3.1.28" evidence="3"/>
<evidence type="ECO:0000256" key="2">
    <source>
        <dbReference type="ARBA" id="ARBA00023002"/>
    </source>
</evidence>